<feature type="chain" id="PRO_5017011137" evidence="14">
    <location>
        <begin position="21"/>
        <end position="342"/>
    </location>
</feature>
<evidence type="ECO:0000256" key="11">
    <source>
        <dbReference type="ARBA" id="ARBA00023004"/>
    </source>
</evidence>
<dbReference type="GO" id="GO:0009326">
    <property type="term" value="C:formate dehydrogenase complex"/>
    <property type="evidence" value="ECO:0007669"/>
    <property type="project" value="InterPro"/>
</dbReference>
<dbReference type="Pfam" id="PF01292">
    <property type="entry name" value="Ni_hydr_CYTB"/>
    <property type="match status" value="1"/>
</dbReference>
<dbReference type="GO" id="GO:0036397">
    <property type="term" value="F:formate dehydrogenase (quinone) activity"/>
    <property type="evidence" value="ECO:0007669"/>
    <property type="project" value="TreeGrafter"/>
</dbReference>
<keyword evidence="7 13" id="KW-0812">Transmembrane</keyword>
<keyword evidence="8" id="KW-0479">Metal-binding</keyword>
<evidence type="ECO:0000256" key="4">
    <source>
        <dbReference type="ARBA" id="ARBA00022448"/>
    </source>
</evidence>
<reference evidence="16 17" key="1">
    <citation type="submission" date="2018-06" db="EMBL/GenBank/DDBJ databases">
        <authorList>
            <consortium name="Pathogen Informatics"/>
            <person name="Doyle S."/>
        </authorList>
    </citation>
    <scope>NUCLEOTIDE SEQUENCE [LARGE SCALE GENOMIC DNA]</scope>
    <source>
        <strain evidence="16 17">NCTC12221</strain>
    </source>
</reference>
<evidence type="ECO:0000256" key="6">
    <source>
        <dbReference type="ARBA" id="ARBA00022617"/>
    </source>
</evidence>
<proteinExistence type="inferred from homology"/>
<dbReference type="NCBIfam" id="TIGR01583">
    <property type="entry name" value="formate-DH-gamm"/>
    <property type="match status" value="1"/>
</dbReference>
<sequence length="342" mass="37899">MKHIFIVLLGCVLCVLGAYGAGDSVSVSEPKGAITFKTNTDIYGTAQIEAIKNWGLGTNTAGVIESSVVVGKGGSIEPLTHGEEIGGIRGWNGLGELFTILQEQYFALIFLLIVIFVPMAFYGHYKIVGKRHYSHDSFLVVFTKYNIIVHWCAAVPFVMLCLTGLMMVFGDKLGGGALIRFARDVHGFATLFFAVFGTLMFLMWAKDCLFKSYDIKWMMILGGYLDKVNREVPAHKFNAGQKMWFWVATLGGGVMVFTGAVMFFQCTDINTLRLMAILHNVLGFAVIALLITHIYMAVFAIEGAMESIINGKMGEEELSMLHSLYYKDLKAQGKLDSMRFKH</sequence>
<feature type="transmembrane region" description="Helical" evidence="13">
    <location>
        <begin position="145"/>
        <end position="168"/>
    </location>
</feature>
<feature type="signal peptide" evidence="14">
    <location>
        <begin position="1"/>
        <end position="20"/>
    </location>
</feature>
<dbReference type="SUPFAM" id="SSF81342">
    <property type="entry name" value="Transmembrane di-heme cytochromes"/>
    <property type="match status" value="1"/>
</dbReference>
<evidence type="ECO:0000313" key="17">
    <source>
        <dbReference type="Proteomes" id="UP000255335"/>
    </source>
</evidence>
<feature type="transmembrane region" description="Helical" evidence="13">
    <location>
        <begin position="243"/>
        <end position="264"/>
    </location>
</feature>
<evidence type="ECO:0000256" key="2">
    <source>
        <dbReference type="ARBA" id="ARBA00004651"/>
    </source>
</evidence>
<keyword evidence="10 13" id="KW-1133">Transmembrane helix</keyword>
<name>A0A377JQC9_9HELI</name>
<evidence type="ECO:0000256" key="3">
    <source>
        <dbReference type="ARBA" id="ARBA00010747"/>
    </source>
</evidence>
<dbReference type="GO" id="GO:0022904">
    <property type="term" value="P:respiratory electron transport chain"/>
    <property type="evidence" value="ECO:0007669"/>
    <property type="project" value="InterPro"/>
</dbReference>
<evidence type="ECO:0000256" key="5">
    <source>
        <dbReference type="ARBA" id="ARBA00022475"/>
    </source>
</evidence>
<keyword evidence="14" id="KW-0732">Signal</keyword>
<keyword evidence="4" id="KW-0813">Transport</keyword>
<keyword evidence="5" id="KW-1003">Cell membrane</keyword>
<evidence type="ECO:0000256" key="8">
    <source>
        <dbReference type="ARBA" id="ARBA00022723"/>
    </source>
</evidence>
<dbReference type="GO" id="GO:0005886">
    <property type="term" value="C:plasma membrane"/>
    <property type="evidence" value="ECO:0007669"/>
    <property type="project" value="UniProtKB-SubCell"/>
</dbReference>
<evidence type="ECO:0000256" key="14">
    <source>
        <dbReference type="SAM" id="SignalP"/>
    </source>
</evidence>
<dbReference type="Gene3D" id="1.20.950.20">
    <property type="entry name" value="Transmembrane di-heme cytochromes, Chain C"/>
    <property type="match status" value="1"/>
</dbReference>
<dbReference type="EC" id="1.17.1.9" evidence="16"/>
<evidence type="ECO:0000256" key="10">
    <source>
        <dbReference type="ARBA" id="ARBA00022989"/>
    </source>
</evidence>
<comment type="cofactor">
    <cofactor evidence="1">
        <name>heme</name>
        <dbReference type="ChEBI" id="CHEBI:30413"/>
    </cofactor>
</comment>
<dbReference type="InterPro" id="IPR006471">
    <property type="entry name" value="Formate_DH_gsu"/>
</dbReference>
<dbReference type="GO" id="GO:0009055">
    <property type="term" value="F:electron transfer activity"/>
    <property type="evidence" value="ECO:0007669"/>
    <property type="project" value="InterPro"/>
</dbReference>
<evidence type="ECO:0000256" key="1">
    <source>
        <dbReference type="ARBA" id="ARBA00001971"/>
    </source>
</evidence>
<comment type="similarity">
    <text evidence="3">Belongs to the formate dehydrogenase gamma subunit family.</text>
</comment>
<dbReference type="GO" id="GO:0046872">
    <property type="term" value="F:metal ion binding"/>
    <property type="evidence" value="ECO:0007669"/>
    <property type="project" value="UniProtKB-KW"/>
</dbReference>
<organism evidence="16 17">
    <name type="scientific">Helicobacter cinaedi</name>
    <dbReference type="NCBI Taxonomy" id="213"/>
    <lineage>
        <taxon>Bacteria</taxon>
        <taxon>Pseudomonadati</taxon>
        <taxon>Campylobacterota</taxon>
        <taxon>Epsilonproteobacteria</taxon>
        <taxon>Campylobacterales</taxon>
        <taxon>Helicobacteraceae</taxon>
        <taxon>Helicobacter</taxon>
    </lineage>
</organism>
<accession>A0A377JQC9</accession>
<dbReference type="InterPro" id="IPR011577">
    <property type="entry name" value="Cyt_b561_bac/Ni-Hgenase"/>
</dbReference>
<keyword evidence="12 13" id="KW-0472">Membrane</keyword>
<evidence type="ECO:0000256" key="13">
    <source>
        <dbReference type="SAM" id="Phobius"/>
    </source>
</evidence>
<dbReference type="InterPro" id="IPR051817">
    <property type="entry name" value="FDH_cytochrome_b556_subunit"/>
</dbReference>
<dbReference type="PANTHER" id="PTHR30074">
    <property type="entry name" value="FORMATE DEHYDROGENASE, NITRATE-INDUCIBLE, CYTOCHROME B556 FDN SUBUNIT"/>
    <property type="match status" value="1"/>
</dbReference>
<dbReference type="EMBL" id="UGHZ01000001">
    <property type="protein sequence ID" value="STP09242.1"/>
    <property type="molecule type" value="Genomic_DNA"/>
</dbReference>
<keyword evidence="11" id="KW-0408">Iron</keyword>
<dbReference type="GO" id="GO:0009061">
    <property type="term" value="P:anaerobic respiration"/>
    <property type="evidence" value="ECO:0007669"/>
    <property type="project" value="TreeGrafter"/>
</dbReference>
<dbReference type="Proteomes" id="UP000255335">
    <property type="component" value="Unassembled WGS sequence"/>
</dbReference>
<dbReference type="PANTHER" id="PTHR30074:SF6">
    <property type="entry name" value="FORMATE DEHYDROGENASE GAMMA SUBUNIT"/>
    <property type="match status" value="1"/>
</dbReference>
<dbReference type="RefSeq" id="WP_115025976.1">
    <property type="nucleotide sequence ID" value="NZ_UGHZ01000001.1"/>
</dbReference>
<feature type="transmembrane region" description="Helical" evidence="13">
    <location>
        <begin position="276"/>
        <end position="301"/>
    </location>
</feature>
<dbReference type="AlphaFoldDB" id="A0A377JQC9"/>
<evidence type="ECO:0000259" key="15">
    <source>
        <dbReference type="Pfam" id="PF01292"/>
    </source>
</evidence>
<dbReference type="GO" id="GO:0015944">
    <property type="term" value="P:formate oxidation"/>
    <property type="evidence" value="ECO:0007669"/>
    <property type="project" value="TreeGrafter"/>
</dbReference>
<evidence type="ECO:0000256" key="12">
    <source>
        <dbReference type="ARBA" id="ARBA00023136"/>
    </source>
</evidence>
<gene>
    <name evidence="16" type="primary">fdhC</name>
    <name evidence="16" type="ORF">NCTC12221_00681</name>
</gene>
<keyword evidence="6" id="KW-0349">Heme</keyword>
<dbReference type="InterPro" id="IPR016174">
    <property type="entry name" value="Di-haem_cyt_TM"/>
</dbReference>
<feature type="transmembrane region" description="Helical" evidence="13">
    <location>
        <begin position="105"/>
        <end position="125"/>
    </location>
</feature>
<evidence type="ECO:0000256" key="9">
    <source>
        <dbReference type="ARBA" id="ARBA00022982"/>
    </source>
</evidence>
<feature type="domain" description="Cytochrome b561 bacterial/Ni-hydrogenase" evidence="15">
    <location>
        <begin position="142"/>
        <end position="309"/>
    </location>
</feature>
<feature type="transmembrane region" description="Helical" evidence="13">
    <location>
        <begin position="188"/>
        <end position="205"/>
    </location>
</feature>
<dbReference type="GO" id="GO:0008863">
    <property type="term" value="F:formate dehydrogenase (NAD+) activity"/>
    <property type="evidence" value="ECO:0007669"/>
    <property type="project" value="UniProtKB-EC"/>
</dbReference>
<evidence type="ECO:0000313" key="16">
    <source>
        <dbReference type="EMBL" id="STP09242.1"/>
    </source>
</evidence>
<keyword evidence="16" id="KW-0560">Oxidoreductase</keyword>
<evidence type="ECO:0000256" key="7">
    <source>
        <dbReference type="ARBA" id="ARBA00022692"/>
    </source>
</evidence>
<comment type="subcellular location">
    <subcellularLocation>
        <location evidence="2">Cell membrane</location>
        <topology evidence="2">Multi-pass membrane protein</topology>
    </subcellularLocation>
</comment>
<keyword evidence="9" id="KW-0249">Electron transport</keyword>
<protein>
    <submittedName>
        <fullName evidence="16">Formate dehydrogenase gamma subunit</fullName>
        <ecNumber evidence="16">1.17.1.9</ecNumber>
    </submittedName>
</protein>